<evidence type="ECO:0000256" key="2">
    <source>
        <dbReference type="ARBA" id="ARBA00022448"/>
    </source>
</evidence>
<comment type="similarity">
    <text evidence="6">Belongs to the truncated hemoglobin family. Group II subfamily.</text>
</comment>
<dbReference type="RefSeq" id="WP_149333025.1">
    <property type="nucleotide sequence ID" value="NZ_QOVF01000003.1"/>
</dbReference>
<organism evidence="7 8">
    <name type="scientific">Halopseudomonas laoshanensis</name>
    <dbReference type="NCBI Taxonomy" id="2268758"/>
    <lineage>
        <taxon>Bacteria</taxon>
        <taxon>Pseudomonadati</taxon>
        <taxon>Pseudomonadota</taxon>
        <taxon>Gammaproteobacteria</taxon>
        <taxon>Pseudomonadales</taxon>
        <taxon>Pseudomonadaceae</taxon>
        <taxon>Halopseudomonas</taxon>
    </lineage>
</organism>
<keyword evidence="2" id="KW-0813">Transport</keyword>
<dbReference type="Pfam" id="PF01152">
    <property type="entry name" value="Bac_globin"/>
    <property type="match status" value="1"/>
</dbReference>
<evidence type="ECO:0000313" key="7">
    <source>
        <dbReference type="EMBL" id="KAA0694191.1"/>
    </source>
</evidence>
<dbReference type="InterPro" id="IPR012292">
    <property type="entry name" value="Globin/Proto"/>
</dbReference>
<comment type="cofactor">
    <cofactor evidence="1">
        <name>heme</name>
        <dbReference type="ChEBI" id="CHEBI:30413"/>
    </cofactor>
</comment>
<name>A0A7V7GT03_9GAMM</name>
<gene>
    <name evidence="7" type="ORF">DT594_12865</name>
</gene>
<dbReference type="InterPro" id="IPR009050">
    <property type="entry name" value="Globin-like_sf"/>
</dbReference>
<dbReference type="CDD" id="cd14773">
    <property type="entry name" value="TrHb2_PhHbO-like_O"/>
    <property type="match status" value="1"/>
</dbReference>
<dbReference type="GO" id="GO:0019825">
    <property type="term" value="F:oxygen binding"/>
    <property type="evidence" value="ECO:0007669"/>
    <property type="project" value="InterPro"/>
</dbReference>
<dbReference type="OrthoDB" id="9790913at2"/>
<evidence type="ECO:0000256" key="4">
    <source>
        <dbReference type="ARBA" id="ARBA00022723"/>
    </source>
</evidence>
<evidence type="ECO:0000256" key="1">
    <source>
        <dbReference type="ARBA" id="ARBA00001971"/>
    </source>
</evidence>
<dbReference type="PANTHER" id="PTHR47366:SF1">
    <property type="entry name" value="TWO-ON-TWO HEMOGLOBIN-3"/>
    <property type="match status" value="1"/>
</dbReference>
<dbReference type="InterPro" id="IPR019795">
    <property type="entry name" value="Globin_bac-like_CS"/>
</dbReference>
<reference evidence="7 8" key="1">
    <citation type="submission" date="2018-07" db="EMBL/GenBank/DDBJ databases">
        <title>Pseudomonas laoshanensis sp. nov., isolated from soil.</title>
        <authorList>
            <person name="Sun J."/>
            <person name="Yu L."/>
            <person name="Wang M."/>
            <person name="Zhang C."/>
        </authorList>
    </citation>
    <scope>NUCLEOTIDE SEQUENCE [LARGE SCALE GENOMIC DNA]</scope>
    <source>
        <strain evidence="7 8">Y22</strain>
    </source>
</reference>
<evidence type="ECO:0000256" key="3">
    <source>
        <dbReference type="ARBA" id="ARBA00022617"/>
    </source>
</evidence>
<dbReference type="GO" id="GO:0046872">
    <property type="term" value="F:metal ion binding"/>
    <property type="evidence" value="ECO:0007669"/>
    <property type="project" value="UniProtKB-KW"/>
</dbReference>
<comment type="caution">
    <text evidence="7">The sequence shown here is derived from an EMBL/GenBank/DDBJ whole genome shotgun (WGS) entry which is preliminary data.</text>
</comment>
<dbReference type="SUPFAM" id="SSF46458">
    <property type="entry name" value="Globin-like"/>
    <property type="match status" value="1"/>
</dbReference>
<dbReference type="Proteomes" id="UP000463138">
    <property type="component" value="Unassembled WGS sequence"/>
</dbReference>
<dbReference type="InterPro" id="IPR001486">
    <property type="entry name" value="Hemoglobin_trunc"/>
</dbReference>
<evidence type="ECO:0000313" key="8">
    <source>
        <dbReference type="Proteomes" id="UP000463138"/>
    </source>
</evidence>
<keyword evidence="3" id="KW-0349">Heme</keyword>
<keyword evidence="5" id="KW-0408">Iron</keyword>
<proteinExistence type="inferred from homology"/>
<keyword evidence="4" id="KW-0479">Metal-binding</keyword>
<accession>A0A7V7GT03</accession>
<sequence length="137" mass="15754">MLQYGQQDASFQAAGGYEGVRQLVDDFYQIMDEHADAVAVRRLHAEDLSSARDKLTRFLCGWLGGPRLYLERYGQINLPSFHAHWSIDEAERDAWLNCMAGALERQPWSAEFKAYLFQQLRVPAERVMQASQATRRS</sequence>
<keyword evidence="8" id="KW-1185">Reference proteome</keyword>
<evidence type="ECO:0000256" key="6">
    <source>
        <dbReference type="ARBA" id="ARBA00034496"/>
    </source>
</evidence>
<evidence type="ECO:0000256" key="5">
    <source>
        <dbReference type="ARBA" id="ARBA00023004"/>
    </source>
</evidence>
<dbReference type="GO" id="GO:0020037">
    <property type="term" value="F:heme binding"/>
    <property type="evidence" value="ECO:0007669"/>
    <property type="project" value="InterPro"/>
</dbReference>
<dbReference type="InterPro" id="IPR044203">
    <property type="entry name" value="GlbO/GLB3-like"/>
</dbReference>
<dbReference type="Gene3D" id="1.10.490.10">
    <property type="entry name" value="Globins"/>
    <property type="match status" value="1"/>
</dbReference>
<dbReference type="AlphaFoldDB" id="A0A7V7GT03"/>
<protein>
    <submittedName>
        <fullName evidence="7">Globin</fullName>
    </submittedName>
</protein>
<dbReference type="PROSITE" id="PS01213">
    <property type="entry name" value="GLOBIN_FAM_2"/>
    <property type="match status" value="1"/>
</dbReference>
<dbReference type="PANTHER" id="PTHR47366">
    <property type="entry name" value="TWO-ON-TWO HEMOGLOBIN-3"/>
    <property type="match status" value="1"/>
</dbReference>
<dbReference type="EMBL" id="QOVF01000003">
    <property type="protein sequence ID" value="KAA0694191.1"/>
    <property type="molecule type" value="Genomic_DNA"/>
</dbReference>
<dbReference type="GO" id="GO:0005344">
    <property type="term" value="F:oxygen carrier activity"/>
    <property type="evidence" value="ECO:0007669"/>
    <property type="project" value="InterPro"/>
</dbReference>